<feature type="signal peptide" evidence="2">
    <location>
        <begin position="1"/>
        <end position="21"/>
    </location>
</feature>
<keyword evidence="4" id="KW-1185">Reference proteome</keyword>
<sequence precursor="true">MLLKRYRIALLAIACMSISIGFTDTTFAQRRSSTSAVLGRGIHSYFDGQSYEAERQLTSAISAGVSDPLAFYFRGLSRLSQGRQFEAEQDFQIGAALEARNSPSGRGISRALTRVQGVHRRTLEKFRRQGRLTNANAATQEAQAKYRKLTTRETYVLRKPVELPVAQLLEPSSVEIVTPDSQVMPGTYVESAPVQPAISKPSLEESPFGEPVSEPVVAQPSKDVANKPVPTAESAAPSPFEPSPAPAAPVTVDSGDALFGDSEPAKTAVTESTPLQPVPQPVPAPQPEPVAEPHVVANESDEDPFSAPEPTEMAKTPADDLFGAPAESETPEADDLFGEPETVEPDSSTPAETDMSAEDPFSSDEPSEPEAADDLFGESEPDESAEPTPADVASEKPSPIAEATTAKITLPESSKVESGKLLGVLGKVAGGLLPKPNIELPKDLPPFGQGAPGPGDAGQDAAPDAGFELGPDTPAGEPLPAPAAPQPAAAPEDDLFGDIAEETDPFGEEAEMAEPEPEAAEPKETESEKVLSGEEEVADEQMSEKISEGETDDEATEESFEESESDVHESTTEESEDDPFDLFE</sequence>
<feature type="chain" id="PRO_5021731269" evidence="2">
    <location>
        <begin position="22"/>
        <end position="584"/>
    </location>
</feature>
<feature type="compositionally biased region" description="Acidic residues" evidence="1">
    <location>
        <begin position="355"/>
        <end position="385"/>
    </location>
</feature>
<name>A0A517MQ35_9BACT</name>
<reference evidence="3 4" key="1">
    <citation type="submission" date="2019-02" db="EMBL/GenBank/DDBJ databases">
        <title>Deep-cultivation of Planctomycetes and their phenomic and genomic characterization uncovers novel biology.</title>
        <authorList>
            <person name="Wiegand S."/>
            <person name="Jogler M."/>
            <person name="Boedeker C."/>
            <person name="Pinto D."/>
            <person name="Vollmers J."/>
            <person name="Rivas-Marin E."/>
            <person name="Kohn T."/>
            <person name="Peeters S.H."/>
            <person name="Heuer A."/>
            <person name="Rast P."/>
            <person name="Oberbeckmann S."/>
            <person name="Bunk B."/>
            <person name="Jeske O."/>
            <person name="Meyerdierks A."/>
            <person name="Storesund J.E."/>
            <person name="Kallscheuer N."/>
            <person name="Luecker S."/>
            <person name="Lage O.M."/>
            <person name="Pohl T."/>
            <person name="Merkel B.J."/>
            <person name="Hornburger P."/>
            <person name="Mueller R.-W."/>
            <person name="Bruemmer F."/>
            <person name="Labrenz M."/>
            <person name="Spormann A.M."/>
            <person name="Op den Camp H."/>
            <person name="Overmann J."/>
            <person name="Amann R."/>
            <person name="Jetten M.S.M."/>
            <person name="Mascher T."/>
            <person name="Medema M.H."/>
            <person name="Devos D.P."/>
            <person name="Kaster A.-K."/>
            <person name="Ovreas L."/>
            <person name="Rohde M."/>
            <person name="Galperin M.Y."/>
            <person name="Jogler C."/>
        </authorList>
    </citation>
    <scope>NUCLEOTIDE SEQUENCE [LARGE SCALE GENOMIC DNA]</scope>
    <source>
        <strain evidence="3 4">HG15A2</strain>
    </source>
</reference>
<dbReference type="OrthoDB" id="292244at2"/>
<dbReference type="AlphaFoldDB" id="A0A517MQ35"/>
<keyword evidence="2" id="KW-0732">Signal</keyword>
<evidence type="ECO:0000313" key="3">
    <source>
        <dbReference type="EMBL" id="QDS96991.1"/>
    </source>
</evidence>
<evidence type="ECO:0000256" key="1">
    <source>
        <dbReference type="SAM" id="MobiDB-lite"/>
    </source>
</evidence>
<organism evidence="3 4">
    <name type="scientific">Adhaeretor mobilis</name>
    <dbReference type="NCBI Taxonomy" id="1930276"/>
    <lineage>
        <taxon>Bacteria</taxon>
        <taxon>Pseudomonadati</taxon>
        <taxon>Planctomycetota</taxon>
        <taxon>Planctomycetia</taxon>
        <taxon>Pirellulales</taxon>
        <taxon>Lacipirellulaceae</taxon>
        <taxon>Adhaeretor</taxon>
    </lineage>
</organism>
<feature type="compositionally biased region" description="Acidic residues" evidence="1">
    <location>
        <begin position="491"/>
        <end position="519"/>
    </location>
</feature>
<feature type="compositionally biased region" description="Pro residues" evidence="1">
    <location>
        <begin position="276"/>
        <end position="290"/>
    </location>
</feature>
<feature type="compositionally biased region" description="Acidic residues" evidence="1">
    <location>
        <begin position="549"/>
        <end position="564"/>
    </location>
</feature>
<feature type="compositionally biased region" description="Acidic residues" evidence="1">
    <location>
        <begin position="572"/>
        <end position="584"/>
    </location>
</feature>
<dbReference type="Proteomes" id="UP000319852">
    <property type="component" value="Chromosome"/>
</dbReference>
<protein>
    <submittedName>
        <fullName evidence="3">Uncharacterized protein</fullName>
    </submittedName>
</protein>
<evidence type="ECO:0000313" key="4">
    <source>
        <dbReference type="Proteomes" id="UP000319852"/>
    </source>
</evidence>
<evidence type="ECO:0000256" key="2">
    <source>
        <dbReference type="SAM" id="SignalP"/>
    </source>
</evidence>
<dbReference type="EMBL" id="CP036263">
    <property type="protein sequence ID" value="QDS96991.1"/>
    <property type="molecule type" value="Genomic_DNA"/>
</dbReference>
<proteinExistence type="predicted"/>
<feature type="compositionally biased region" description="Basic and acidic residues" evidence="1">
    <location>
        <begin position="520"/>
        <end position="532"/>
    </location>
</feature>
<feature type="compositionally biased region" description="Low complexity" evidence="1">
    <location>
        <begin position="457"/>
        <end position="467"/>
    </location>
</feature>
<dbReference type="KEGG" id="amob:HG15A2_02500"/>
<feature type="compositionally biased region" description="Acidic residues" evidence="1">
    <location>
        <begin position="329"/>
        <end position="344"/>
    </location>
</feature>
<feature type="region of interest" description="Disordered" evidence="1">
    <location>
        <begin position="430"/>
        <end position="584"/>
    </location>
</feature>
<gene>
    <name evidence="3" type="ORF">HG15A2_02500</name>
</gene>
<feature type="region of interest" description="Disordered" evidence="1">
    <location>
        <begin position="199"/>
        <end position="418"/>
    </location>
</feature>
<accession>A0A517MQ35</accession>
<dbReference type="RefSeq" id="WP_145057021.1">
    <property type="nucleotide sequence ID" value="NZ_CP036263.1"/>
</dbReference>